<dbReference type="EC" id="1.-.-.-" evidence="4"/>
<dbReference type="InterPro" id="IPR050712">
    <property type="entry name" value="NAD(P)H-dep_reductase"/>
</dbReference>
<dbReference type="Proteomes" id="UP001596296">
    <property type="component" value="Unassembled WGS sequence"/>
</dbReference>
<accession>A0ABD5UQU9</accession>
<keyword evidence="4" id="KW-0560">Oxidoreductase</keyword>
<dbReference type="Gene3D" id="3.40.50.360">
    <property type="match status" value="1"/>
</dbReference>
<dbReference type="GO" id="GO:0016491">
    <property type="term" value="F:oxidoreductase activity"/>
    <property type="evidence" value="ECO:0007669"/>
    <property type="project" value="UniProtKB-KW"/>
</dbReference>
<name>A0ABD5UQU9_9EURY</name>
<dbReference type="PANTHER" id="PTHR30543:SF21">
    <property type="entry name" value="NAD(P)H-DEPENDENT FMN REDUCTASE LOT6"/>
    <property type="match status" value="1"/>
</dbReference>
<comment type="cofactor">
    <cofactor evidence="1">
        <name>[4Fe-4S] cluster</name>
        <dbReference type="ChEBI" id="CHEBI:49883"/>
    </cofactor>
</comment>
<dbReference type="AlphaFoldDB" id="A0ABD5UQU9"/>
<dbReference type="PANTHER" id="PTHR30543">
    <property type="entry name" value="CHROMATE REDUCTASE"/>
    <property type="match status" value="1"/>
</dbReference>
<reference evidence="4 5" key="1">
    <citation type="journal article" date="2019" name="Int. J. Syst. Evol. Microbiol.">
        <title>The Global Catalogue of Microorganisms (GCM) 10K type strain sequencing project: providing services to taxonomists for standard genome sequencing and annotation.</title>
        <authorList>
            <consortium name="The Broad Institute Genomics Platform"/>
            <consortium name="The Broad Institute Genome Sequencing Center for Infectious Disease"/>
            <person name="Wu L."/>
            <person name="Ma J."/>
        </authorList>
    </citation>
    <scope>NUCLEOTIDE SEQUENCE [LARGE SCALE GENOMIC DNA]</scope>
    <source>
        <strain evidence="4 5">SKJ47</strain>
    </source>
</reference>
<comment type="similarity">
    <text evidence="2">Belongs to the SsuE family. Isf subfamily.</text>
</comment>
<dbReference type="SUPFAM" id="SSF52218">
    <property type="entry name" value="Flavoproteins"/>
    <property type="match status" value="1"/>
</dbReference>
<feature type="domain" description="NADPH-dependent FMN reductase-like" evidence="3">
    <location>
        <begin position="5"/>
        <end position="143"/>
    </location>
</feature>
<keyword evidence="5" id="KW-1185">Reference proteome</keyword>
<evidence type="ECO:0000313" key="4">
    <source>
        <dbReference type="EMBL" id="MFC6891869.1"/>
    </source>
</evidence>
<dbReference type="EMBL" id="JBHSXL010000003">
    <property type="protein sequence ID" value="MFC6891869.1"/>
    <property type="molecule type" value="Genomic_DNA"/>
</dbReference>
<dbReference type="InterPro" id="IPR029039">
    <property type="entry name" value="Flavoprotein-like_sf"/>
</dbReference>
<dbReference type="Pfam" id="PF03358">
    <property type="entry name" value="FMN_red"/>
    <property type="match status" value="1"/>
</dbReference>
<proteinExistence type="inferred from homology"/>
<evidence type="ECO:0000256" key="2">
    <source>
        <dbReference type="ARBA" id="ARBA00038292"/>
    </source>
</evidence>
<dbReference type="InterPro" id="IPR005025">
    <property type="entry name" value="FMN_Rdtase-like_dom"/>
</dbReference>
<sequence length="190" mass="20255">MSDLHVVGVSGSLRSESRTRAAVETALAGAERAGASTEHLDLRRFDLPPLNPDLDEQGDAEEFRESVARGDAVVLGTPMYHGSCSGVLKNALDHCGFDELEGTTIGLLAVAGGAFPITALDHLRSICRAFNAWVLPYQAAVPRSESAIVDGEFADEDLRERVSTLGERTVAYGSIEPEPPTFESEQNEGG</sequence>
<comment type="caution">
    <text evidence="4">The sequence shown here is derived from an EMBL/GenBank/DDBJ whole genome shotgun (WGS) entry which is preliminary data.</text>
</comment>
<gene>
    <name evidence="4" type="ORF">ACFQE9_04460</name>
</gene>
<evidence type="ECO:0000256" key="1">
    <source>
        <dbReference type="ARBA" id="ARBA00001966"/>
    </source>
</evidence>
<evidence type="ECO:0000313" key="5">
    <source>
        <dbReference type="Proteomes" id="UP001596296"/>
    </source>
</evidence>
<dbReference type="RefSeq" id="WP_379740925.1">
    <property type="nucleotide sequence ID" value="NZ_JBHSVN010000001.1"/>
</dbReference>
<organism evidence="4 5">
    <name type="scientific">Halopenitus salinus</name>
    <dbReference type="NCBI Taxonomy" id="1198295"/>
    <lineage>
        <taxon>Archaea</taxon>
        <taxon>Methanobacteriati</taxon>
        <taxon>Methanobacteriota</taxon>
        <taxon>Stenosarchaea group</taxon>
        <taxon>Halobacteria</taxon>
        <taxon>Halobacteriales</taxon>
        <taxon>Haloferacaceae</taxon>
        <taxon>Halopenitus</taxon>
    </lineage>
</organism>
<protein>
    <submittedName>
        <fullName evidence="4">NADPH-dependent FMN reductase</fullName>
        <ecNumber evidence="4">1.-.-.-</ecNumber>
    </submittedName>
</protein>
<evidence type="ECO:0000259" key="3">
    <source>
        <dbReference type="Pfam" id="PF03358"/>
    </source>
</evidence>